<dbReference type="CDD" id="cd03108">
    <property type="entry name" value="AdSS"/>
    <property type="match status" value="1"/>
</dbReference>
<dbReference type="Gene3D" id="3.90.170.10">
    <property type="entry name" value="Adenylosuccinate Synthetase, subunit A, domain 3"/>
    <property type="match status" value="1"/>
</dbReference>
<dbReference type="InterPro" id="IPR033128">
    <property type="entry name" value="Adenylosuccin_syn_Lys_AS"/>
</dbReference>
<feature type="active site" evidence="9">
    <location>
        <position position="142"/>
    </location>
</feature>
<dbReference type="NCBIfam" id="NF002223">
    <property type="entry name" value="PRK01117.1"/>
    <property type="match status" value="1"/>
</dbReference>
<organism evidence="11 12">
    <name type="scientific">Mycoplasma haemofelis (strain Langford 1)</name>
    <name type="common">Haemobartonella felis</name>
    <dbReference type="NCBI Taxonomy" id="941640"/>
    <lineage>
        <taxon>Bacteria</taxon>
        <taxon>Bacillati</taxon>
        <taxon>Mycoplasmatota</taxon>
        <taxon>Mollicutes</taxon>
        <taxon>Mycoplasmataceae</taxon>
        <taxon>Mycoplasma</taxon>
    </lineage>
</organism>
<feature type="binding site" evidence="8">
    <location>
        <begin position="401"/>
        <end position="403"/>
    </location>
    <ligand>
        <name>GTP</name>
        <dbReference type="ChEBI" id="CHEBI:37565"/>
    </ligand>
</feature>
<dbReference type="PROSITE" id="PS01266">
    <property type="entry name" value="ADENYLOSUCCIN_SYN_1"/>
    <property type="match status" value="1"/>
</dbReference>
<comment type="subcellular location">
    <subcellularLocation>
        <location evidence="8">Cytoplasm</location>
    </subcellularLocation>
</comment>
<evidence type="ECO:0000256" key="4">
    <source>
        <dbReference type="ARBA" id="ARBA00022741"/>
    </source>
</evidence>
<dbReference type="FunFam" id="1.10.300.10:FF:000001">
    <property type="entry name" value="Adenylosuccinate synthetase"/>
    <property type="match status" value="1"/>
</dbReference>
<evidence type="ECO:0000256" key="2">
    <source>
        <dbReference type="ARBA" id="ARBA00022598"/>
    </source>
</evidence>
<comment type="cofactor">
    <cofactor evidence="8">
        <name>Mg(2+)</name>
        <dbReference type="ChEBI" id="CHEBI:18420"/>
    </cofactor>
    <text evidence="8">Binds 1 Mg(2+) ion per subunit.</text>
</comment>
<dbReference type="HAMAP" id="MF_00011">
    <property type="entry name" value="Adenylosucc_synth"/>
    <property type="match status" value="1"/>
</dbReference>
<reference evidence="11 12" key="1">
    <citation type="journal article" date="2011" name="J. Bacteriol.">
        <title>Complete genome sequence of Mycoplasma haemofelis, a hemotropic mycoplasma.</title>
        <authorList>
            <person name="Barker E.N."/>
            <person name="Helps C.R."/>
            <person name="Peters I.R."/>
            <person name="Darby A.C."/>
            <person name="Radford A.D."/>
            <person name="Tasker S."/>
        </authorList>
    </citation>
    <scope>NUCLEOTIDE SEQUENCE [LARGE SCALE GENOMIC DNA]</scope>
    <source>
        <strain evidence="11 12">Langford 1</strain>
    </source>
</reference>
<keyword evidence="3 8" id="KW-0479">Metal-binding</keyword>
<dbReference type="PANTHER" id="PTHR11846:SF0">
    <property type="entry name" value="ADENYLOSUCCINATE SYNTHETASE"/>
    <property type="match status" value="1"/>
</dbReference>
<feature type="binding site" evidence="8">
    <location>
        <begin position="45"/>
        <end position="47"/>
    </location>
    <ligand>
        <name>GTP</name>
        <dbReference type="ChEBI" id="CHEBI:37565"/>
    </ligand>
</feature>
<feature type="binding site" description="in other chain" evidence="8">
    <location>
        <position position="240"/>
    </location>
    <ligand>
        <name>IMP</name>
        <dbReference type="ChEBI" id="CHEBI:58053"/>
        <note>ligand shared between dimeric partners</note>
    </ligand>
</feature>
<dbReference type="Proteomes" id="UP000008637">
    <property type="component" value="Chromosome"/>
</dbReference>
<keyword evidence="7 8" id="KW-0342">GTP-binding</keyword>
<dbReference type="InterPro" id="IPR001114">
    <property type="entry name" value="Adenylosuccinate_synthetase"/>
</dbReference>
<comment type="function">
    <text evidence="8">Plays an important role in the de novo pathway of purine nucleotide biosynthesis. Catalyzes the first committed step in the biosynthesis of AMP from IMP.</text>
</comment>
<dbReference type="Gene3D" id="1.10.300.10">
    <property type="entry name" value="Adenylosuccinate Synthetase, subunit A, domain 2"/>
    <property type="match status" value="1"/>
</dbReference>
<dbReference type="PANTHER" id="PTHR11846">
    <property type="entry name" value="ADENYLOSUCCINATE SYNTHETASE"/>
    <property type="match status" value="1"/>
</dbReference>
<dbReference type="UniPathway" id="UPA00075">
    <property type="reaction ID" value="UER00335"/>
</dbReference>
<feature type="active site" description="Proton donor" evidence="8">
    <location>
        <position position="46"/>
    </location>
</feature>
<dbReference type="GO" id="GO:0004019">
    <property type="term" value="F:adenylosuccinate synthase activity"/>
    <property type="evidence" value="ECO:0007669"/>
    <property type="project" value="UniProtKB-UniRule"/>
</dbReference>
<dbReference type="EC" id="6.3.4.4" evidence="8 10"/>
<evidence type="ECO:0000256" key="1">
    <source>
        <dbReference type="ARBA" id="ARBA00011738"/>
    </source>
</evidence>
<dbReference type="InterPro" id="IPR018220">
    <property type="entry name" value="Adenylosuccin_syn_GTP-bd"/>
</dbReference>
<dbReference type="InterPro" id="IPR042109">
    <property type="entry name" value="Adenylosuccinate_synth_dom1"/>
</dbReference>
<keyword evidence="8" id="KW-0963">Cytoplasm</keyword>
<dbReference type="NCBIfam" id="TIGR00184">
    <property type="entry name" value="purA"/>
    <property type="match status" value="1"/>
</dbReference>
<dbReference type="InterPro" id="IPR042110">
    <property type="entry name" value="Adenylosuccinate_synth_dom2"/>
</dbReference>
<evidence type="ECO:0000256" key="3">
    <source>
        <dbReference type="ARBA" id="ARBA00022723"/>
    </source>
</evidence>
<dbReference type="SMART" id="SM00788">
    <property type="entry name" value="Adenylsucc_synt"/>
    <property type="match status" value="1"/>
</dbReference>
<gene>
    <name evidence="8 11" type="primary">purA</name>
    <name evidence="11" type="ORF">HF1_14990</name>
</gene>
<feature type="active site" description="Proton acceptor" evidence="8">
    <location>
        <position position="18"/>
    </location>
</feature>
<feature type="binding site" evidence="8">
    <location>
        <begin position="300"/>
        <end position="306"/>
    </location>
    <ligand>
        <name>substrate</name>
    </ligand>
</feature>
<feature type="binding site" evidence="8">
    <location>
        <position position="18"/>
    </location>
    <ligand>
        <name>Mg(2+)</name>
        <dbReference type="ChEBI" id="CHEBI:18420"/>
    </ligand>
</feature>
<dbReference type="GO" id="GO:0000287">
    <property type="term" value="F:magnesium ion binding"/>
    <property type="evidence" value="ECO:0007669"/>
    <property type="project" value="UniProtKB-UniRule"/>
</dbReference>
<proteinExistence type="inferred from homology"/>
<comment type="similarity">
    <text evidence="8 10">Belongs to the adenylosuccinate synthetase family.</text>
</comment>
<keyword evidence="4 8" id="KW-0547">Nucleotide-binding</keyword>
<evidence type="ECO:0000256" key="5">
    <source>
        <dbReference type="ARBA" id="ARBA00022755"/>
    </source>
</evidence>
<feature type="binding site" description="in other chain" evidence="8">
    <location>
        <position position="304"/>
    </location>
    <ligand>
        <name>IMP</name>
        <dbReference type="ChEBI" id="CHEBI:58053"/>
        <note>ligand shared between dimeric partners</note>
    </ligand>
</feature>
<dbReference type="Pfam" id="PF00709">
    <property type="entry name" value="Adenylsucc_synt"/>
    <property type="match status" value="1"/>
</dbReference>
<feature type="binding site" evidence="8">
    <location>
        <position position="306"/>
    </location>
    <ligand>
        <name>GTP</name>
        <dbReference type="ChEBI" id="CHEBI:37565"/>
    </ligand>
</feature>
<keyword evidence="12" id="KW-1185">Reference proteome</keyword>
<evidence type="ECO:0000313" key="11">
    <source>
        <dbReference type="EMBL" id="CBY93507.1"/>
    </source>
</evidence>
<dbReference type="GO" id="GO:0005737">
    <property type="term" value="C:cytoplasm"/>
    <property type="evidence" value="ECO:0007669"/>
    <property type="project" value="UniProtKB-SubCell"/>
</dbReference>
<keyword evidence="6 8" id="KW-0460">Magnesium</keyword>
<dbReference type="EMBL" id="FR773153">
    <property type="protein sequence ID" value="CBY93507.1"/>
    <property type="molecule type" value="Genomic_DNA"/>
</dbReference>
<feature type="binding site" description="in other chain" evidence="8">
    <location>
        <begin position="43"/>
        <end position="46"/>
    </location>
    <ligand>
        <name>IMP</name>
        <dbReference type="ChEBI" id="CHEBI:58053"/>
        <note>ligand shared between dimeric partners</note>
    </ligand>
</feature>
<evidence type="ECO:0000256" key="7">
    <source>
        <dbReference type="ARBA" id="ARBA00023134"/>
    </source>
</evidence>
<evidence type="ECO:0000256" key="8">
    <source>
        <dbReference type="HAMAP-Rule" id="MF_00011"/>
    </source>
</evidence>
<accession>E8ZK36</accession>
<comment type="pathway">
    <text evidence="8 10">Purine metabolism; AMP biosynthesis via de novo pathway; AMP from IMP: step 1/2.</text>
</comment>
<name>E8ZK36_MYCHL</name>
<feature type="binding site" evidence="8">
    <location>
        <position position="45"/>
    </location>
    <ligand>
        <name>Mg(2+)</name>
        <dbReference type="ChEBI" id="CHEBI:18420"/>
    </ligand>
</feature>
<protein>
    <recommendedName>
        <fullName evidence="8 10">Adenylosuccinate synthetase</fullName>
        <shortName evidence="8">AMPSase</shortName>
        <shortName evidence="8">AdSS</shortName>
        <ecNumber evidence="8 10">6.3.4.4</ecNumber>
    </recommendedName>
    <alternativeName>
        <fullName evidence="8">IMP--aspartate ligase</fullName>
    </alternativeName>
</protein>
<evidence type="ECO:0000313" key="12">
    <source>
        <dbReference type="Proteomes" id="UP000008637"/>
    </source>
</evidence>
<keyword evidence="2 8" id="KW-0436">Ligase</keyword>
<dbReference type="InterPro" id="IPR042111">
    <property type="entry name" value="Adenylosuccinate_synth_dom3"/>
</dbReference>
<dbReference type="KEGG" id="mha:HF1_14990"/>
<dbReference type="GO" id="GO:0044208">
    <property type="term" value="P:'de novo' AMP biosynthetic process"/>
    <property type="evidence" value="ECO:0007669"/>
    <property type="project" value="UniProtKB-UniRule"/>
</dbReference>
<dbReference type="FunFam" id="3.90.170.10:FF:000001">
    <property type="entry name" value="Adenylosuccinate synthetase"/>
    <property type="match status" value="1"/>
</dbReference>
<dbReference type="InterPro" id="IPR027417">
    <property type="entry name" value="P-loop_NTPase"/>
</dbReference>
<sequence length="416" mass="47163">MSCGEGQIVSVLGVFFGDEGKAKIVDYISKDFDYVVRYQGGDNAGHTVCIGDRKYIFQLIPCGILQTKAFIAHGVVLNPESLLKEIQDLSECVEIKDRLFISDHAHVICDWNIAYDKFLENLRGSQAIGTTNRGIGPTYSNKALRLGIRVKDLLDYDSLREKIDLNLKIYNVLFKSYGHPTFDLEVETKKYFEYGQKIKPYLVDSYHWIYGELSKGKRFLFEGSQGLMLDLDLGTYPFVTSSNITGSLISGTSLSFRHFKRIVGVVKAYSSRVGNGEFITEIHDQDLSGYIRKVGNEFGSVTGRPRKIGWLDLVALKYVVTISGITEIVLTLVDVLNNLGEVKVCNSYEYSSKEPIPVYKSFKGWKEDYSSIKRYSDFSEEFKNFVKYIEDFVGVPVTIISYGRSREDTLVRMNEN</sequence>
<dbReference type="GO" id="GO:0046040">
    <property type="term" value="P:IMP metabolic process"/>
    <property type="evidence" value="ECO:0007669"/>
    <property type="project" value="TreeGrafter"/>
</dbReference>
<dbReference type="SUPFAM" id="SSF52540">
    <property type="entry name" value="P-loop containing nucleoside triphosphate hydrolases"/>
    <property type="match status" value="1"/>
</dbReference>
<evidence type="ECO:0000256" key="9">
    <source>
        <dbReference type="PROSITE-ProRule" id="PRU10134"/>
    </source>
</evidence>
<comment type="catalytic activity">
    <reaction evidence="8 10">
        <text>IMP + L-aspartate + GTP = N(6)-(1,2-dicarboxyethyl)-AMP + GDP + phosphate + 2 H(+)</text>
        <dbReference type="Rhea" id="RHEA:15753"/>
        <dbReference type="ChEBI" id="CHEBI:15378"/>
        <dbReference type="ChEBI" id="CHEBI:29991"/>
        <dbReference type="ChEBI" id="CHEBI:37565"/>
        <dbReference type="ChEBI" id="CHEBI:43474"/>
        <dbReference type="ChEBI" id="CHEBI:57567"/>
        <dbReference type="ChEBI" id="CHEBI:58053"/>
        <dbReference type="ChEBI" id="CHEBI:58189"/>
        <dbReference type="EC" id="6.3.4.4"/>
    </reaction>
</comment>
<dbReference type="AlphaFoldDB" id="E8ZK36"/>
<feature type="binding site" description="in other chain" evidence="8">
    <location>
        <position position="225"/>
    </location>
    <ligand>
        <name>IMP</name>
        <dbReference type="ChEBI" id="CHEBI:58053"/>
        <note>ligand shared between dimeric partners</note>
    </ligand>
</feature>
<feature type="binding site" evidence="8">
    <location>
        <position position="145"/>
    </location>
    <ligand>
        <name>IMP</name>
        <dbReference type="ChEBI" id="CHEBI:58053"/>
        <note>ligand shared between dimeric partners</note>
    </ligand>
</feature>
<dbReference type="Gene3D" id="3.40.440.10">
    <property type="entry name" value="Adenylosuccinate Synthetase, subunit A, domain 1"/>
    <property type="match status" value="1"/>
</dbReference>
<feature type="binding site" description="in other chain" evidence="8">
    <location>
        <position position="131"/>
    </location>
    <ligand>
        <name>IMP</name>
        <dbReference type="ChEBI" id="CHEBI:58053"/>
        <note>ligand shared between dimeric partners</note>
    </ligand>
</feature>
<feature type="binding site" evidence="8">
    <location>
        <begin position="17"/>
        <end position="23"/>
    </location>
    <ligand>
        <name>GTP</name>
        <dbReference type="ChEBI" id="CHEBI:37565"/>
    </ligand>
</feature>
<feature type="binding site" description="in other chain" evidence="8">
    <location>
        <begin position="18"/>
        <end position="21"/>
    </location>
    <ligand>
        <name>IMP</name>
        <dbReference type="ChEBI" id="CHEBI:58053"/>
        <note>ligand shared between dimeric partners</note>
    </ligand>
</feature>
<dbReference type="HOGENOM" id="CLU_029848_0_0_14"/>
<evidence type="ECO:0000256" key="10">
    <source>
        <dbReference type="RuleBase" id="RU000520"/>
    </source>
</evidence>
<comment type="subunit">
    <text evidence="1 8">Homodimer.</text>
</comment>
<keyword evidence="5 8" id="KW-0658">Purine biosynthesis</keyword>
<dbReference type="OrthoDB" id="9807553at2"/>
<evidence type="ECO:0000256" key="6">
    <source>
        <dbReference type="ARBA" id="ARBA00022842"/>
    </source>
</evidence>
<dbReference type="GO" id="GO:0005525">
    <property type="term" value="F:GTP binding"/>
    <property type="evidence" value="ECO:0007669"/>
    <property type="project" value="UniProtKB-UniRule"/>
</dbReference>
<dbReference type="PROSITE" id="PS00513">
    <property type="entry name" value="ADENYLOSUCCIN_SYN_2"/>
    <property type="match status" value="1"/>
</dbReference>
<feature type="binding site" evidence="8">
    <location>
        <begin position="332"/>
        <end position="334"/>
    </location>
    <ligand>
        <name>GTP</name>
        <dbReference type="ChEBI" id="CHEBI:37565"/>
    </ligand>
</feature>